<feature type="compositionally biased region" description="Polar residues" evidence="1">
    <location>
        <begin position="42"/>
        <end position="53"/>
    </location>
</feature>
<proteinExistence type="predicted"/>
<gene>
    <name evidence="2" type="ORF">DPMN_109850</name>
</gene>
<keyword evidence="3" id="KW-1185">Reference proteome</keyword>
<feature type="region of interest" description="Disordered" evidence="1">
    <location>
        <begin position="26"/>
        <end position="53"/>
    </location>
</feature>
<reference evidence="2" key="2">
    <citation type="submission" date="2020-11" db="EMBL/GenBank/DDBJ databases">
        <authorList>
            <person name="McCartney M.A."/>
            <person name="Auch B."/>
            <person name="Kono T."/>
            <person name="Mallez S."/>
            <person name="Becker A."/>
            <person name="Gohl D.M."/>
            <person name="Silverstein K.A.T."/>
            <person name="Koren S."/>
            <person name="Bechman K.B."/>
            <person name="Herman A."/>
            <person name="Abrahante J.E."/>
            <person name="Garbe J."/>
        </authorList>
    </citation>
    <scope>NUCLEOTIDE SEQUENCE</scope>
    <source>
        <strain evidence="2">Duluth1</strain>
        <tissue evidence="2">Whole animal</tissue>
    </source>
</reference>
<accession>A0A9D4KB03</accession>
<evidence type="ECO:0000256" key="1">
    <source>
        <dbReference type="SAM" id="MobiDB-lite"/>
    </source>
</evidence>
<protein>
    <submittedName>
        <fullName evidence="2">Uncharacterized protein</fullName>
    </submittedName>
</protein>
<comment type="caution">
    <text evidence="2">The sequence shown here is derived from an EMBL/GenBank/DDBJ whole genome shotgun (WGS) entry which is preliminary data.</text>
</comment>
<reference evidence="2" key="1">
    <citation type="journal article" date="2019" name="bioRxiv">
        <title>The Genome of the Zebra Mussel, Dreissena polymorpha: A Resource for Invasive Species Research.</title>
        <authorList>
            <person name="McCartney M.A."/>
            <person name="Auch B."/>
            <person name="Kono T."/>
            <person name="Mallez S."/>
            <person name="Zhang Y."/>
            <person name="Obille A."/>
            <person name="Becker A."/>
            <person name="Abrahante J.E."/>
            <person name="Garbe J."/>
            <person name="Badalamenti J.P."/>
            <person name="Herman A."/>
            <person name="Mangelson H."/>
            <person name="Liachko I."/>
            <person name="Sullivan S."/>
            <person name="Sone E.D."/>
            <person name="Koren S."/>
            <person name="Silverstein K.A.T."/>
            <person name="Beckman K.B."/>
            <person name="Gohl D.M."/>
        </authorList>
    </citation>
    <scope>NUCLEOTIDE SEQUENCE</scope>
    <source>
        <strain evidence="2">Duluth1</strain>
        <tissue evidence="2">Whole animal</tissue>
    </source>
</reference>
<dbReference type="AlphaFoldDB" id="A0A9D4KB03"/>
<sequence>MASVCTLDNMDMVNLLTRKVTFSSLPTVSPQKNTGTRRHNSAKQIAHSSHPGSRSIQDLHIVIPSCTPTFTPLCSYHVCSLSHHASVKGVSVPYDLLRQN</sequence>
<dbReference type="EMBL" id="JAIWYP010000004">
    <property type="protein sequence ID" value="KAH3836480.1"/>
    <property type="molecule type" value="Genomic_DNA"/>
</dbReference>
<dbReference type="Proteomes" id="UP000828390">
    <property type="component" value="Unassembled WGS sequence"/>
</dbReference>
<name>A0A9D4KB03_DREPO</name>
<evidence type="ECO:0000313" key="2">
    <source>
        <dbReference type="EMBL" id="KAH3836480.1"/>
    </source>
</evidence>
<organism evidence="2 3">
    <name type="scientific">Dreissena polymorpha</name>
    <name type="common">Zebra mussel</name>
    <name type="synonym">Mytilus polymorpha</name>
    <dbReference type="NCBI Taxonomy" id="45954"/>
    <lineage>
        <taxon>Eukaryota</taxon>
        <taxon>Metazoa</taxon>
        <taxon>Spiralia</taxon>
        <taxon>Lophotrochozoa</taxon>
        <taxon>Mollusca</taxon>
        <taxon>Bivalvia</taxon>
        <taxon>Autobranchia</taxon>
        <taxon>Heteroconchia</taxon>
        <taxon>Euheterodonta</taxon>
        <taxon>Imparidentia</taxon>
        <taxon>Neoheterodontei</taxon>
        <taxon>Myida</taxon>
        <taxon>Dreissenoidea</taxon>
        <taxon>Dreissenidae</taxon>
        <taxon>Dreissena</taxon>
    </lineage>
</organism>
<evidence type="ECO:0000313" key="3">
    <source>
        <dbReference type="Proteomes" id="UP000828390"/>
    </source>
</evidence>